<dbReference type="Pfam" id="PF00672">
    <property type="entry name" value="HAMP"/>
    <property type="match status" value="1"/>
</dbReference>
<dbReference type="Pfam" id="PF12729">
    <property type="entry name" value="4HB_MCP_1"/>
    <property type="match status" value="1"/>
</dbReference>
<evidence type="ECO:0000313" key="10">
    <source>
        <dbReference type="EMBL" id="MQA37093.1"/>
    </source>
</evidence>
<dbReference type="CDD" id="cd11386">
    <property type="entry name" value="MCP_signal"/>
    <property type="match status" value="1"/>
</dbReference>
<protein>
    <submittedName>
        <fullName evidence="10">HAMP domain-containing protein</fullName>
    </submittedName>
</protein>
<dbReference type="InterPro" id="IPR003660">
    <property type="entry name" value="HAMP_dom"/>
</dbReference>
<dbReference type="InterPro" id="IPR004090">
    <property type="entry name" value="Chemotax_Me-accpt_rcpt"/>
</dbReference>
<comment type="caution">
    <text evidence="10">The sequence shown here is derived from an EMBL/GenBank/DDBJ whole genome shotgun (WGS) entry which is preliminary data.</text>
</comment>
<dbReference type="GO" id="GO:0005886">
    <property type="term" value="C:plasma membrane"/>
    <property type="evidence" value="ECO:0007669"/>
    <property type="project" value="TreeGrafter"/>
</dbReference>
<dbReference type="FunFam" id="1.10.287.950:FF:000001">
    <property type="entry name" value="Methyl-accepting chemotaxis sensory transducer"/>
    <property type="match status" value="1"/>
</dbReference>
<keyword evidence="4" id="KW-0807">Transducer</keyword>
<comment type="subcellular location">
    <subcellularLocation>
        <location evidence="1">Membrane</location>
    </subcellularLocation>
</comment>
<keyword evidence="5" id="KW-0175">Coiled coil</keyword>
<dbReference type="SMART" id="SM00304">
    <property type="entry name" value="HAMP"/>
    <property type="match status" value="1"/>
</dbReference>
<feature type="transmembrane region" description="Helical" evidence="7">
    <location>
        <begin position="12"/>
        <end position="31"/>
    </location>
</feature>
<dbReference type="SMART" id="SM00283">
    <property type="entry name" value="MA"/>
    <property type="match status" value="1"/>
</dbReference>
<dbReference type="GO" id="GO:0007165">
    <property type="term" value="P:signal transduction"/>
    <property type="evidence" value="ECO:0007669"/>
    <property type="project" value="UniProtKB-KW"/>
</dbReference>
<dbReference type="PANTHER" id="PTHR43531:SF14">
    <property type="entry name" value="METHYL-ACCEPTING CHEMOTAXIS PROTEIN I-RELATED"/>
    <property type="match status" value="1"/>
</dbReference>
<evidence type="ECO:0000256" key="5">
    <source>
        <dbReference type="SAM" id="Coils"/>
    </source>
</evidence>
<feature type="domain" description="Methyl-accepting transducer" evidence="8">
    <location>
        <begin position="274"/>
        <end position="503"/>
    </location>
</feature>
<gene>
    <name evidence="10" type="ORF">GEV02_02930</name>
</gene>
<dbReference type="GO" id="GO:0006935">
    <property type="term" value="P:chemotaxis"/>
    <property type="evidence" value="ECO:0007669"/>
    <property type="project" value="InterPro"/>
</dbReference>
<dbReference type="CDD" id="cd06225">
    <property type="entry name" value="HAMP"/>
    <property type="match status" value="1"/>
</dbReference>
<evidence type="ECO:0000256" key="4">
    <source>
        <dbReference type="PROSITE-ProRule" id="PRU00284"/>
    </source>
</evidence>
<organism evidence="10 11">
    <name type="scientific">Rugamonas aquatica</name>
    <dbReference type="NCBI Taxonomy" id="2743357"/>
    <lineage>
        <taxon>Bacteria</taxon>
        <taxon>Pseudomonadati</taxon>
        <taxon>Pseudomonadota</taxon>
        <taxon>Betaproteobacteria</taxon>
        <taxon>Burkholderiales</taxon>
        <taxon>Oxalobacteraceae</taxon>
        <taxon>Telluria group</taxon>
        <taxon>Rugamonas</taxon>
    </lineage>
</organism>
<evidence type="ECO:0000259" key="8">
    <source>
        <dbReference type="PROSITE" id="PS50111"/>
    </source>
</evidence>
<dbReference type="InterPro" id="IPR004089">
    <property type="entry name" value="MCPsignal_dom"/>
</dbReference>
<dbReference type="CDD" id="cd19411">
    <property type="entry name" value="MCP2201-like_sensor"/>
    <property type="match status" value="1"/>
</dbReference>
<dbReference type="SUPFAM" id="SSF58104">
    <property type="entry name" value="Methyl-accepting chemotaxis protein (MCP) signaling domain"/>
    <property type="match status" value="1"/>
</dbReference>
<proteinExistence type="inferred from homology"/>
<dbReference type="PRINTS" id="PR00260">
    <property type="entry name" value="CHEMTRNSDUCR"/>
</dbReference>
<dbReference type="AlphaFoldDB" id="A0A6A7MVN8"/>
<evidence type="ECO:0000256" key="2">
    <source>
        <dbReference type="ARBA" id="ARBA00022481"/>
    </source>
</evidence>
<dbReference type="Proteomes" id="UP000440498">
    <property type="component" value="Unassembled WGS sequence"/>
</dbReference>
<feature type="domain" description="HAMP" evidence="9">
    <location>
        <begin position="217"/>
        <end position="269"/>
    </location>
</feature>
<dbReference type="InterPro" id="IPR051310">
    <property type="entry name" value="MCP_chemotaxis"/>
</dbReference>
<evidence type="ECO:0000313" key="11">
    <source>
        <dbReference type="Proteomes" id="UP000440498"/>
    </source>
</evidence>
<evidence type="ECO:0000256" key="6">
    <source>
        <dbReference type="SAM" id="MobiDB-lite"/>
    </source>
</evidence>
<sequence length="542" mass="57386">MNVSNWNIGTRLSVGFGIVLALLLAVTVLGITRMSQVQERLDEIANVNNPEGKLADLMLSTVTDRSIALRNLALLTDMKDMQPEADRIRVNEQKYAEAEKKLNQMFAALPSTTDRELALMPKIKEAEAAALPLMAKAAKLGLDNKADEATKVLIGELRPVQRKWLDLLTQLSELETTLNTEAGNDAAVAYSSARLMMILLSAAAIGMGVLIAWLATRSITLPMQQAVRVAQTVAAGDLTSKIEVRTTDETGMLLQALLDMNNHLQDIVGQVRGGTDTIATASSQIASGNLDLSQRTEEQASSLEETASSMEELTSTVKQNADNARQANQLAASASDVAGRGGSVVAEVVVTMNSINDSSKKIVDIIGVIDGIAFQTNILALNAAVEAARAGEQGRGFAVVASEVRNLAQRSAAAAKEIKALINDSVEKVDVGARLVNQAGVTMDEIVASIRSVTDIMGEITAASQEQEVGIEQINQAVAQMDTVTQQNAALVEQAAAAAASLQEQAAGLSEVVSVFKLDQAHRPAARLARPSAQRLALPAHG</sequence>
<dbReference type="EMBL" id="WHUG01000001">
    <property type="protein sequence ID" value="MQA37093.1"/>
    <property type="molecule type" value="Genomic_DNA"/>
</dbReference>
<keyword evidence="7" id="KW-0472">Membrane</keyword>
<dbReference type="Gene3D" id="1.10.287.950">
    <property type="entry name" value="Methyl-accepting chemotaxis protein"/>
    <property type="match status" value="1"/>
</dbReference>
<dbReference type="PANTHER" id="PTHR43531">
    <property type="entry name" value="PROTEIN ICFG"/>
    <property type="match status" value="1"/>
</dbReference>
<keyword evidence="7" id="KW-1133">Transmembrane helix</keyword>
<keyword evidence="11" id="KW-1185">Reference proteome</keyword>
<dbReference type="RefSeq" id="WP_328595699.1">
    <property type="nucleotide sequence ID" value="NZ_WHUG01000001.1"/>
</dbReference>
<dbReference type="GO" id="GO:0004888">
    <property type="term" value="F:transmembrane signaling receptor activity"/>
    <property type="evidence" value="ECO:0007669"/>
    <property type="project" value="InterPro"/>
</dbReference>
<keyword evidence="7" id="KW-0812">Transmembrane</keyword>
<accession>A0A6A7MVN8</accession>
<dbReference type="PROSITE" id="PS50885">
    <property type="entry name" value="HAMP"/>
    <property type="match status" value="1"/>
</dbReference>
<evidence type="ECO:0000256" key="1">
    <source>
        <dbReference type="ARBA" id="ARBA00004370"/>
    </source>
</evidence>
<dbReference type="PROSITE" id="PS50111">
    <property type="entry name" value="CHEMOTAXIS_TRANSDUC_2"/>
    <property type="match status" value="1"/>
</dbReference>
<feature type="transmembrane region" description="Helical" evidence="7">
    <location>
        <begin position="195"/>
        <end position="215"/>
    </location>
</feature>
<name>A0A6A7MVN8_9BURK</name>
<keyword evidence="2" id="KW-0488">Methylation</keyword>
<evidence type="ECO:0000256" key="7">
    <source>
        <dbReference type="SAM" id="Phobius"/>
    </source>
</evidence>
<dbReference type="InterPro" id="IPR024478">
    <property type="entry name" value="HlyB_4HB_MCP"/>
</dbReference>
<evidence type="ECO:0000259" key="9">
    <source>
        <dbReference type="PROSITE" id="PS50885"/>
    </source>
</evidence>
<feature type="region of interest" description="Disordered" evidence="6">
    <location>
        <begin position="290"/>
        <end position="312"/>
    </location>
</feature>
<evidence type="ECO:0000256" key="3">
    <source>
        <dbReference type="ARBA" id="ARBA00029447"/>
    </source>
</evidence>
<dbReference type="Pfam" id="PF00015">
    <property type="entry name" value="MCPsignal"/>
    <property type="match status" value="1"/>
</dbReference>
<reference evidence="10 11" key="1">
    <citation type="submission" date="2019-10" db="EMBL/GenBank/DDBJ databases">
        <title>Two novel species isolated from a subtropical stream in China.</title>
        <authorList>
            <person name="Lu H."/>
        </authorList>
    </citation>
    <scope>NUCLEOTIDE SEQUENCE [LARGE SCALE GENOMIC DNA]</scope>
    <source>
        <strain evidence="10 11">FT29W</strain>
    </source>
</reference>
<dbReference type="InterPro" id="IPR047347">
    <property type="entry name" value="YvaQ-like_sensor"/>
</dbReference>
<comment type="similarity">
    <text evidence="3">Belongs to the methyl-accepting chemotaxis (MCP) protein family.</text>
</comment>
<feature type="coiled-coil region" evidence="5">
    <location>
        <begin position="474"/>
        <end position="512"/>
    </location>
</feature>